<dbReference type="PANTHER" id="PTHR43601:SF3">
    <property type="entry name" value="THIOREDOXIN, MITOCHONDRIAL"/>
    <property type="match status" value="1"/>
</dbReference>
<keyword evidence="8" id="KW-1185">Reference proteome</keyword>
<dbReference type="Proteomes" id="UP001186944">
    <property type="component" value="Unassembled WGS sequence"/>
</dbReference>
<evidence type="ECO:0000259" key="6">
    <source>
        <dbReference type="PROSITE" id="PS51352"/>
    </source>
</evidence>
<dbReference type="InterPro" id="IPR005746">
    <property type="entry name" value="Thioredoxin"/>
</dbReference>
<dbReference type="InterPro" id="IPR013766">
    <property type="entry name" value="Thioredoxin_domain"/>
</dbReference>
<keyword evidence="2" id="KW-0813">Transport</keyword>
<evidence type="ECO:0000256" key="3">
    <source>
        <dbReference type="ARBA" id="ARBA00022982"/>
    </source>
</evidence>
<dbReference type="InterPro" id="IPR036249">
    <property type="entry name" value="Thioredoxin-like_sf"/>
</dbReference>
<evidence type="ECO:0000256" key="5">
    <source>
        <dbReference type="ARBA" id="ARBA00023284"/>
    </source>
</evidence>
<dbReference type="Pfam" id="PF00085">
    <property type="entry name" value="Thioredoxin"/>
    <property type="match status" value="1"/>
</dbReference>
<keyword evidence="4" id="KW-1015">Disulfide bond</keyword>
<dbReference type="FunFam" id="3.40.30.10:FF:000001">
    <property type="entry name" value="Thioredoxin"/>
    <property type="match status" value="1"/>
</dbReference>
<dbReference type="PRINTS" id="PR00421">
    <property type="entry name" value="THIOREDOXIN"/>
</dbReference>
<name>A0AA88XQ02_PINIB</name>
<dbReference type="AlphaFoldDB" id="A0AA88XQ02"/>
<evidence type="ECO:0000256" key="1">
    <source>
        <dbReference type="ARBA" id="ARBA00008987"/>
    </source>
</evidence>
<evidence type="ECO:0000313" key="7">
    <source>
        <dbReference type="EMBL" id="KAK3089594.1"/>
    </source>
</evidence>
<keyword evidence="3" id="KW-0249">Electron transport</keyword>
<dbReference type="GO" id="GO:0015035">
    <property type="term" value="F:protein-disulfide reductase activity"/>
    <property type="evidence" value="ECO:0007669"/>
    <property type="project" value="InterPro"/>
</dbReference>
<accession>A0AA88XQ02</accession>
<dbReference type="NCBIfam" id="TIGR01068">
    <property type="entry name" value="thioredoxin"/>
    <property type="match status" value="1"/>
</dbReference>
<dbReference type="Gene3D" id="3.40.30.10">
    <property type="entry name" value="Glutaredoxin"/>
    <property type="match status" value="1"/>
</dbReference>
<organism evidence="7 8">
    <name type="scientific">Pinctada imbricata</name>
    <name type="common">Atlantic pearl-oyster</name>
    <name type="synonym">Pinctada martensii</name>
    <dbReference type="NCBI Taxonomy" id="66713"/>
    <lineage>
        <taxon>Eukaryota</taxon>
        <taxon>Metazoa</taxon>
        <taxon>Spiralia</taxon>
        <taxon>Lophotrochozoa</taxon>
        <taxon>Mollusca</taxon>
        <taxon>Bivalvia</taxon>
        <taxon>Autobranchia</taxon>
        <taxon>Pteriomorphia</taxon>
        <taxon>Pterioida</taxon>
        <taxon>Pterioidea</taxon>
        <taxon>Pteriidae</taxon>
        <taxon>Pinctada</taxon>
    </lineage>
</organism>
<dbReference type="PROSITE" id="PS51352">
    <property type="entry name" value="THIOREDOXIN_2"/>
    <property type="match status" value="1"/>
</dbReference>
<evidence type="ECO:0000313" key="8">
    <source>
        <dbReference type="Proteomes" id="UP001186944"/>
    </source>
</evidence>
<reference evidence="7" key="1">
    <citation type="submission" date="2019-08" db="EMBL/GenBank/DDBJ databases">
        <title>The improved chromosome-level genome for the pearl oyster Pinctada fucata martensii using PacBio sequencing and Hi-C.</title>
        <authorList>
            <person name="Zheng Z."/>
        </authorList>
    </citation>
    <scope>NUCLEOTIDE SEQUENCE</scope>
    <source>
        <strain evidence="7">ZZ-2019</strain>
        <tissue evidence="7">Adductor muscle</tissue>
    </source>
</reference>
<dbReference type="PANTHER" id="PTHR43601">
    <property type="entry name" value="THIOREDOXIN, MITOCHONDRIAL"/>
    <property type="match status" value="1"/>
</dbReference>
<dbReference type="InterPro" id="IPR017937">
    <property type="entry name" value="Thioredoxin_CS"/>
</dbReference>
<evidence type="ECO:0000256" key="2">
    <source>
        <dbReference type="ARBA" id="ARBA00022448"/>
    </source>
</evidence>
<comment type="similarity">
    <text evidence="1">Belongs to the thioredoxin family.</text>
</comment>
<proteinExistence type="inferred from homology"/>
<dbReference type="SUPFAM" id="SSF52833">
    <property type="entry name" value="Thioredoxin-like"/>
    <property type="match status" value="1"/>
</dbReference>
<keyword evidence="5" id="KW-0676">Redox-active center</keyword>
<protein>
    <recommendedName>
        <fullName evidence="6">Thioredoxin domain-containing protein</fullName>
    </recommendedName>
</protein>
<dbReference type="CDD" id="cd02947">
    <property type="entry name" value="TRX_family"/>
    <property type="match status" value="1"/>
</dbReference>
<gene>
    <name evidence="7" type="ORF">FSP39_004884</name>
</gene>
<sequence length="162" mass="17894">MSSRCLSRVLSGAVRCAASIRGRVTYQTTSLIQHHPHFPAITQVCSRLVSSSADKFVCINIQDSKHFQEEVQENTLPVIVDFHANWCGPCKLLGPRLESIVSSTNGKVILAKVDVDDHGDLAMRYGVNAVPTVIAFKNGKNIDKFQGLIDDDRIITFVEKLL</sequence>
<dbReference type="GO" id="GO:0005739">
    <property type="term" value="C:mitochondrion"/>
    <property type="evidence" value="ECO:0007669"/>
    <property type="project" value="TreeGrafter"/>
</dbReference>
<evidence type="ECO:0000256" key="4">
    <source>
        <dbReference type="ARBA" id="ARBA00023157"/>
    </source>
</evidence>
<dbReference type="EMBL" id="VSWD01000010">
    <property type="protein sequence ID" value="KAK3089594.1"/>
    <property type="molecule type" value="Genomic_DNA"/>
</dbReference>
<feature type="domain" description="Thioredoxin" evidence="6">
    <location>
        <begin position="47"/>
        <end position="162"/>
    </location>
</feature>
<dbReference type="GO" id="GO:0045454">
    <property type="term" value="P:cell redox homeostasis"/>
    <property type="evidence" value="ECO:0007669"/>
    <property type="project" value="TreeGrafter"/>
</dbReference>
<dbReference type="PROSITE" id="PS00194">
    <property type="entry name" value="THIOREDOXIN_1"/>
    <property type="match status" value="1"/>
</dbReference>
<comment type="caution">
    <text evidence="7">The sequence shown here is derived from an EMBL/GenBank/DDBJ whole genome shotgun (WGS) entry which is preliminary data.</text>
</comment>